<dbReference type="InterPro" id="IPR025110">
    <property type="entry name" value="AMP-bd_C"/>
</dbReference>
<dbReference type="RefSeq" id="WP_127764801.1">
    <property type="nucleotide sequence ID" value="NZ_SADE01000001.1"/>
</dbReference>
<evidence type="ECO:0000256" key="7">
    <source>
        <dbReference type="ARBA" id="ARBA00067668"/>
    </source>
</evidence>
<comment type="similarity">
    <text evidence="1">Belongs to the ATP-dependent AMP-binding enzyme family.</text>
</comment>
<dbReference type="InterPro" id="IPR042099">
    <property type="entry name" value="ANL_N_sf"/>
</dbReference>
<comment type="catalytic activity">
    <reaction evidence="5">
        <text>3-(methylsulfanyl)propanoate + ATP + CoA = 3-(methylsulfanyl)propanoyl-CoA + AMP + diphosphate</text>
        <dbReference type="Rhea" id="RHEA:43052"/>
        <dbReference type="ChEBI" id="CHEBI:30616"/>
        <dbReference type="ChEBI" id="CHEBI:33019"/>
        <dbReference type="ChEBI" id="CHEBI:49016"/>
        <dbReference type="ChEBI" id="CHEBI:57287"/>
        <dbReference type="ChEBI" id="CHEBI:82815"/>
        <dbReference type="ChEBI" id="CHEBI:456215"/>
        <dbReference type="EC" id="6.2.1.44"/>
    </reaction>
    <physiologicalReaction direction="left-to-right" evidence="5">
        <dbReference type="Rhea" id="RHEA:43053"/>
    </physiologicalReaction>
</comment>
<dbReference type="SUPFAM" id="SSF56801">
    <property type="entry name" value="Acetyl-CoA synthetase-like"/>
    <property type="match status" value="1"/>
</dbReference>
<evidence type="ECO:0000313" key="10">
    <source>
        <dbReference type="EMBL" id="RVU39430.1"/>
    </source>
</evidence>
<dbReference type="FunFam" id="3.40.50.12780:FF:000003">
    <property type="entry name" value="Long-chain-fatty-acid--CoA ligase FadD"/>
    <property type="match status" value="1"/>
</dbReference>
<dbReference type="GO" id="GO:0016874">
    <property type="term" value="F:ligase activity"/>
    <property type="evidence" value="ECO:0007669"/>
    <property type="project" value="UniProtKB-KW"/>
</dbReference>
<feature type="domain" description="AMP-dependent synthetase/ligase" evidence="8">
    <location>
        <begin position="27"/>
        <end position="404"/>
    </location>
</feature>
<protein>
    <recommendedName>
        <fullName evidence="7">3-methylmercaptopropionyl-CoA ligase</fullName>
        <ecNumber evidence="6">6.2.1.44</ecNumber>
    </recommendedName>
</protein>
<dbReference type="PANTHER" id="PTHR43859:SF4">
    <property type="entry name" value="BUTANOATE--COA LIGASE AAE1-RELATED"/>
    <property type="match status" value="1"/>
</dbReference>
<dbReference type="AlphaFoldDB" id="A0A3S2VTH6"/>
<proteinExistence type="inferred from homology"/>
<dbReference type="InterPro" id="IPR045851">
    <property type="entry name" value="AMP-bd_C_sf"/>
</dbReference>
<accession>A0A3S2VTH6</accession>
<keyword evidence="3" id="KW-0276">Fatty acid metabolism</keyword>
<keyword evidence="11" id="KW-1185">Reference proteome</keyword>
<dbReference type="PANTHER" id="PTHR43859">
    <property type="entry name" value="ACYL-ACTIVATING ENZYME"/>
    <property type="match status" value="1"/>
</dbReference>
<reference evidence="11" key="1">
    <citation type="submission" date="2019-01" db="EMBL/GenBank/DDBJ databases">
        <title>Gri0909 isolated from a small marine red alga.</title>
        <authorList>
            <person name="Kim J."/>
            <person name="Jeong S.E."/>
            <person name="Jeon C.O."/>
        </authorList>
    </citation>
    <scope>NUCLEOTIDE SEQUENCE [LARGE SCALE GENOMIC DNA]</scope>
    <source>
        <strain evidence="11">Gri0909</strain>
    </source>
</reference>
<dbReference type="Gene3D" id="3.40.50.12780">
    <property type="entry name" value="N-terminal domain of ligase-like"/>
    <property type="match status" value="1"/>
</dbReference>
<dbReference type="GO" id="GO:0006631">
    <property type="term" value="P:fatty acid metabolic process"/>
    <property type="evidence" value="ECO:0007669"/>
    <property type="project" value="UniProtKB-KW"/>
</dbReference>
<evidence type="ECO:0000256" key="4">
    <source>
        <dbReference type="ARBA" id="ARBA00023098"/>
    </source>
</evidence>
<dbReference type="EMBL" id="SADE01000001">
    <property type="protein sequence ID" value="RVU39430.1"/>
    <property type="molecule type" value="Genomic_DNA"/>
</dbReference>
<gene>
    <name evidence="10" type="ORF">EOI86_09390</name>
</gene>
<dbReference type="Proteomes" id="UP000287447">
    <property type="component" value="Unassembled WGS sequence"/>
</dbReference>
<dbReference type="FunFam" id="3.30.300.30:FF:000008">
    <property type="entry name" value="2,3-dihydroxybenzoate-AMP ligase"/>
    <property type="match status" value="1"/>
</dbReference>
<name>A0A3S2VTH6_9PROT</name>
<dbReference type="Pfam" id="PF00501">
    <property type="entry name" value="AMP-binding"/>
    <property type="match status" value="1"/>
</dbReference>
<keyword evidence="2" id="KW-0436">Ligase</keyword>
<dbReference type="Gene3D" id="3.30.300.30">
    <property type="match status" value="1"/>
</dbReference>
<evidence type="ECO:0000256" key="3">
    <source>
        <dbReference type="ARBA" id="ARBA00022832"/>
    </source>
</evidence>
<evidence type="ECO:0000256" key="6">
    <source>
        <dbReference type="ARBA" id="ARBA00066616"/>
    </source>
</evidence>
<keyword evidence="4" id="KW-0443">Lipid metabolism</keyword>
<comment type="caution">
    <text evidence="10">The sequence shown here is derived from an EMBL/GenBank/DDBJ whole genome shotgun (WGS) entry which is preliminary data.</text>
</comment>
<dbReference type="Pfam" id="PF13193">
    <property type="entry name" value="AMP-binding_C"/>
    <property type="match status" value="1"/>
</dbReference>
<dbReference type="NCBIfam" id="NF006020">
    <property type="entry name" value="PRK08162.1"/>
    <property type="match status" value="1"/>
</dbReference>
<evidence type="ECO:0000259" key="9">
    <source>
        <dbReference type="Pfam" id="PF13193"/>
    </source>
</evidence>
<dbReference type="EC" id="6.2.1.44" evidence="6"/>
<feature type="domain" description="AMP-binding enzyme C-terminal" evidence="9">
    <location>
        <begin position="454"/>
        <end position="530"/>
    </location>
</feature>
<evidence type="ECO:0000259" key="8">
    <source>
        <dbReference type="Pfam" id="PF00501"/>
    </source>
</evidence>
<dbReference type="OrthoDB" id="9803968at2"/>
<evidence type="ECO:0000313" key="11">
    <source>
        <dbReference type="Proteomes" id="UP000287447"/>
    </source>
</evidence>
<sequence>MTSSIYDKDLDKNAANYVPLSPVTFLKRAATVYPNKIAVVHGDRRITYRDLHAMVTRFASALVKRGIRKGDTVSILAPNIPEMLAAHYAVPLIGAVLNSINTRLDAPTIAFILEHGESKFVISDKELNPVMEEALAQLGKTLPVIDIDDPMAKGGKLIGEKDFDAFLEEGDADYEWSLPEDEWQAICLNYTSGTTGNPKGVVYHHRGAYLNAMGNAVSFGLTPTSVYLWTLPMFHCNGWSYTWAVTAVGGTHVCLRAVDPALIFPSIRDNKVTHMCGAPIVLTMLIHAPADVKCEFPQVVEVATGGAAPPSAVISNMEKLGFHVTHLYGMTECYGPSAICAWQDEWNDLSMEDKASKVARQGVALVTLEEQRVVDSETMEDVPADGETIGELVMRGNTVMRGYLKNPAASDAAFKGGWLHTGDLAVMHPDSYIEVKDRSKDIIISGGENISSLEIEEVLYKHPDIMEAAVVAAPHEKWGETPSAYVTLKAESEGKVSAEDVIAYCRSHMAHYKAPTKVTFGPLPKTSTGKIQKFVLRDLEKTGE</sequence>
<evidence type="ECO:0000256" key="1">
    <source>
        <dbReference type="ARBA" id="ARBA00006432"/>
    </source>
</evidence>
<organism evidence="10 11">
    <name type="scientific">Hwanghaeella grinnelliae</name>
    <dbReference type="NCBI Taxonomy" id="2500179"/>
    <lineage>
        <taxon>Bacteria</taxon>
        <taxon>Pseudomonadati</taxon>
        <taxon>Pseudomonadota</taxon>
        <taxon>Alphaproteobacteria</taxon>
        <taxon>Rhodospirillales</taxon>
        <taxon>Rhodospirillaceae</taxon>
        <taxon>Hwanghaeella</taxon>
    </lineage>
</organism>
<evidence type="ECO:0000256" key="5">
    <source>
        <dbReference type="ARBA" id="ARBA00051915"/>
    </source>
</evidence>
<dbReference type="InterPro" id="IPR000873">
    <property type="entry name" value="AMP-dep_synth/lig_dom"/>
</dbReference>
<evidence type="ECO:0000256" key="2">
    <source>
        <dbReference type="ARBA" id="ARBA00022598"/>
    </source>
</evidence>
<dbReference type="CDD" id="cd12118">
    <property type="entry name" value="ttLC_FACS_AEE21_like"/>
    <property type="match status" value="1"/>
</dbReference>